<organism evidence="3 4">
    <name type="scientific">Roseospira marina</name>
    <dbReference type="NCBI Taxonomy" id="140057"/>
    <lineage>
        <taxon>Bacteria</taxon>
        <taxon>Pseudomonadati</taxon>
        <taxon>Pseudomonadota</taxon>
        <taxon>Alphaproteobacteria</taxon>
        <taxon>Rhodospirillales</taxon>
        <taxon>Rhodospirillaceae</taxon>
        <taxon>Roseospira</taxon>
    </lineage>
</organism>
<name>A0A5M6ID29_9PROT</name>
<dbReference type="AlphaFoldDB" id="A0A5M6ID29"/>
<feature type="domain" description="Glucose/Sorbosone dehydrogenase" evidence="2">
    <location>
        <begin position="55"/>
        <end position="384"/>
    </location>
</feature>
<dbReference type="PANTHER" id="PTHR19328:SF75">
    <property type="entry name" value="ALDOSE SUGAR DEHYDROGENASE YLII"/>
    <property type="match status" value="1"/>
</dbReference>
<dbReference type="Pfam" id="PF07995">
    <property type="entry name" value="GSDH"/>
    <property type="match status" value="1"/>
</dbReference>
<keyword evidence="4" id="KW-1185">Reference proteome</keyword>
<dbReference type="SUPFAM" id="SSF50952">
    <property type="entry name" value="Soluble quinoprotein glucose dehydrogenase"/>
    <property type="match status" value="1"/>
</dbReference>
<sequence length="389" mass="41752">MPDRIPTPRHAPRRRTALACALLTLGLAAGPSGAETRTVDSEQQTFTVEVLADGLAHPWALAFLPDGAALITEREGRLRLWADGTLDPRPIDGVPPVRAVGQGGLLDVLVPPDFAETGHIYLSLSHPADGDGANTRVVRAVFDREAHALRDVTVIVDATPVGHTSRHYGSRLAIGGDGKLYVTTGERGERPRAQDLTDLAGKVLRLNPDGSIPEDNPFVGHADVRPEIYALGTRNAQGMDVHPDTGVVWFHEHGPRGGDELNIARGGANYGWPIITYGLNYNGTPMGEGTAKPGLQQPVYYWDPSIAPSGMTIYDGAAFPEWRGDIFVGALKFRLLARLEMDGDRVVAEERLLTDELGRIRAVVTGPDGALYLLTDAGNGRLVRLGPTS</sequence>
<dbReference type="RefSeq" id="WP_150061713.1">
    <property type="nucleotide sequence ID" value="NZ_JACHII010000007.1"/>
</dbReference>
<feature type="signal peptide" evidence="1">
    <location>
        <begin position="1"/>
        <end position="34"/>
    </location>
</feature>
<dbReference type="InterPro" id="IPR011041">
    <property type="entry name" value="Quinoprot_gluc/sorb_DH_b-prop"/>
</dbReference>
<dbReference type="EMBL" id="VWPJ01000005">
    <property type="protein sequence ID" value="KAA5606190.1"/>
    <property type="molecule type" value="Genomic_DNA"/>
</dbReference>
<gene>
    <name evidence="3" type="ORF">F1188_07125</name>
</gene>
<dbReference type="PANTHER" id="PTHR19328">
    <property type="entry name" value="HEDGEHOG-INTERACTING PROTEIN"/>
    <property type="match status" value="1"/>
</dbReference>
<proteinExistence type="predicted"/>
<dbReference type="OrthoDB" id="9770043at2"/>
<evidence type="ECO:0000313" key="4">
    <source>
        <dbReference type="Proteomes" id="UP000324065"/>
    </source>
</evidence>
<comment type="caution">
    <text evidence="3">The sequence shown here is derived from an EMBL/GenBank/DDBJ whole genome shotgun (WGS) entry which is preliminary data.</text>
</comment>
<keyword evidence="1" id="KW-0732">Signal</keyword>
<dbReference type="InterPro" id="IPR011042">
    <property type="entry name" value="6-blade_b-propeller_TolB-like"/>
</dbReference>
<dbReference type="Gene3D" id="2.120.10.30">
    <property type="entry name" value="TolB, C-terminal domain"/>
    <property type="match status" value="1"/>
</dbReference>
<accession>A0A5M6ID29</accession>
<protein>
    <submittedName>
        <fullName evidence="3">PQQ-dependent sugar dehydrogenase</fullName>
    </submittedName>
</protein>
<dbReference type="Proteomes" id="UP000324065">
    <property type="component" value="Unassembled WGS sequence"/>
</dbReference>
<reference evidence="3 4" key="1">
    <citation type="submission" date="2019-09" db="EMBL/GenBank/DDBJ databases">
        <title>Genome sequence of Roseospira marina, one of the more divergent members of the non-sulfur purple photosynthetic bacterial family, the Rhodospirillaceae.</title>
        <authorList>
            <person name="Meyer T."/>
            <person name="Kyndt J."/>
        </authorList>
    </citation>
    <scope>NUCLEOTIDE SEQUENCE [LARGE SCALE GENOMIC DNA]</scope>
    <source>
        <strain evidence="3 4">DSM 15113</strain>
    </source>
</reference>
<evidence type="ECO:0000256" key="1">
    <source>
        <dbReference type="SAM" id="SignalP"/>
    </source>
</evidence>
<feature type="chain" id="PRO_5024384143" evidence="1">
    <location>
        <begin position="35"/>
        <end position="389"/>
    </location>
</feature>
<evidence type="ECO:0000313" key="3">
    <source>
        <dbReference type="EMBL" id="KAA5606190.1"/>
    </source>
</evidence>
<dbReference type="InterPro" id="IPR012938">
    <property type="entry name" value="Glc/Sorbosone_DH"/>
</dbReference>
<evidence type="ECO:0000259" key="2">
    <source>
        <dbReference type="Pfam" id="PF07995"/>
    </source>
</evidence>